<dbReference type="RefSeq" id="XP_026193166.1">
    <property type="nucleotide sequence ID" value="XM_026337381.1"/>
</dbReference>
<dbReference type="GeneID" id="34622295"/>
<feature type="region of interest" description="Disordered" evidence="1">
    <location>
        <begin position="313"/>
        <end position="344"/>
    </location>
</feature>
<dbReference type="Proteomes" id="UP000515125">
    <property type="component" value="Unplaced"/>
</dbReference>
<dbReference type="PANTHER" id="PTHR36492">
    <property type="match status" value="1"/>
</dbReference>
<dbReference type="OrthoDB" id="550558at2759"/>
<feature type="compositionally biased region" description="Low complexity" evidence="1">
    <location>
        <begin position="313"/>
        <end position="331"/>
    </location>
</feature>
<organism evidence="2 3">
    <name type="scientific">Cyclospora cayetanensis</name>
    <dbReference type="NCBI Taxonomy" id="88456"/>
    <lineage>
        <taxon>Eukaryota</taxon>
        <taxon>Sar</taxon>
        <taxon>Alveolata</taxon>
        <taxon>Apicomplexa</taxon>
        <taxon>Conoidasida</taxon>
        <taxon>Coccidia</taxon>
        <taxon>Eucoccidiorida</taxon>
        <taxon>Eimeriorina</taxon>
        <taxon>Eimeriidae</taxon>
        <taxon>Cyclospora</taxon>
    </lineage>
</organism>
<accession>A0A6P6RZ11</accession>
<keyword evidence="2" id="KW-1185">Reference proteome</keyword>
<sequence>MRIFAWSDLHLECRGNFELVRQFCRLHQKCSEPVSGTIKSREVSANIRVHKTMDPESRMVHGARKLDGAHLAERVTWPLLADSLAENIGKMWKAVTGTAAEVRENFSNDVLILAGDVHYEMDGLKESLQLFSSVFGHVAFVPGNHELWVTQKDRESGITDSLRKFDSILHLCDSLGVHTRPFTPISGVRLVPLFSWYDEFDPSFRRVALPSPKPGSTLRTAANDIAEVPLPAAASTESGRMYDHKLLLSLSENWMDYSACKWPHPLSNNDPGSEGGRSTPYSSQQCNEAEHILSSQSSARNNSSSCCSCMGESTSCSSPPSTNVSTSTAASRQESSAVSFGSRESHEAFSEAPHYGWSVEKARTVRPMLFSSSSPRRTTDTWGMPLSLAEFFASENERRGCFAPEALTEAATNHNGGAKQEDQTHCSENDRVSSSAAAGLTCATVVECAYKPAPTDFDKAPVVITFSHFLPRAELATVYPLKPRALAYVMGSSRIDEQLRQAGGTVHVFGHSHVDIDQEIEGVRYIQHALGRPSEQKWFPGRRKPKVICEVAN</sequence>
<evidence type="ECO:0000313" key="2">
    <source>
        <dbReference type="Proteomes" id="UP000515125"/>
    </source>
</evidence>
<dbReference type="PANTHER" id="PTHR36492:SF2">
    <property type="entry name" value="[ACYL-CARRIER-PROTEIN] PHOSPHODIESTERASE PPTH"/>
    <property type="match status" value="1"/>
</dbReference>
<dbReference type="SUPFAM" id="SSF56300">
    <property type="entry name" value="Metallo-dependent phosphatases"/>
    <property type="match status" value="1"/>
</dbReference>
<dbReference type="InterPro" id="IPR029052">
    <property type="entry name" value="Metallo-depent_PP-like"/>
</dbReference>
<feature type="region of interest" description="Disordered" evidence="1">
    <location>
        <begin position="268"/>
        <end position="300"/>
    </location>
</feature>
<dbReference type="Gene3D" id="3.60.21.10">
    <property type="match status" value="1"/>
</dbReference>
<dbReference type="InterPro" id="IPR052963">
    <property type="entry name" value="Pantetheine_PDE"/>
</dbReference>
<evidence type="ECO:0000313" key="3">
    <source>
        <dbReference type="RefSeq" id="XP_026193166.1"/>
    </source>
</evidence>
<evidence type="ECO:0000256" key="1">
    <source>
        <dbReference type="SAM" id="MobiDB-lite"/>
    </source>
</evidence>
<reference evidence="3" key="1">
    <citation type="submission" date="2025-08" db="UniProtKB">
        <authorList>
            <consortium name="RefSeq"/>
        </authorList>
    </citation>
    <scope>IDENTIFICATION</scope>
</reference>
<dbReference type="CDD" id="cd00838">
    <property type="entry name" value="MPP_superfamily"/>
    <property type="match status" value="1"/>
</dbReference>
<proteinExistence type="predicted"/>
<gene>
    <name evidence="3" type="primary">LOC34622295</name>
</gene>
<name>A0A6P6RZ11_9EIME</name>
<dbReference type="AlphaFoldDB" id="A0A6P6RZ11"/>
<protein>
    <submittedName>
        <fullName evidence="3">Uncharacterized protein LOC34622295</fullName>
    </submittedName>
</protein>